<comment type="similarity">
    <text evidence="1">Belongs to the peptidase C1 family.</text>
</comment>
<dbReference type="PROSITE" id="PS00639">
    <property type="entry name" value="THIOL_PROTEASE_HIS"/>
    <property type="match status" value="1"/>
</dbReference>
<dbReference type="RefSeq" id="WP_088394667.1">
    <property type="nucleotide sequence ID" value="NZ_MTCZ01000212.1"/>
</dbReference>
<dbReference type="Pfam" id="PF00112">
    <property type="entry name" value="Peptidase_C1"/>
    <property type="match status" value="1"/>
</dbReference>
<protein>
    <submittedName>
        <fullName evidence="3">Peptidase C1A papain</fullName>
    </submittedName>
</protein>
<dbReference type="EMBL" id="MTCZ01000212">
    <property type="protein sequence ID" value="OWP82916.1"/>
    <property type="molecule type" value="Genomic_DNA"/>
</dbReference>
<reference evidence="3 4" key="1">
    <citation type="journal article" date="2017" name="Infect. Genet. Evol.">
        <title>Comparative genome analysis of fish pathogen Flavobacterium columnare reveals extensive sequence diversity within the species.</title>
        <authorList>
            <person name="Kayansamruaj P."/>
            <person name="Dong H.T."/>
            <person name="Hirono I."/>
            <person name="Kondo H."/>
            <person name="Senapin S."/>
            <person name="Rodkhum C."/>
        </authorList>
    </citation>
    <scope>NUCLEOTIDE SEQUENCE [LARGE SCALE GENOMIC DNA]</scope>
    <source>
        <strain evidence="3 4">1215</strain>
    </source>
</reference>
<dbReference type="CDD" id="cd02619">
    <property type="entry name" value="Peptidase_C1"/>
    <property type="match status" value="1"/>
</dbReference>
<dbReference type="Gene3D" id="3.90.70.10">
    <property type="entry name" value="Cysteine proteinases"/>
    <property type="match status" value="1"/>
</dbReference>
<evidence type="ECO:0000313" key="3">
    <source>
        <dbReference type="EMBL" id="OWP82916.1"/>
    </source>
</evidence>
<dbReference type="AlphaFoldDB" id="A0A246GFM0"/>
<feature type="domain" description="Peptidase C1A papain C-terminal" evidence="2">
    <location>
        <begin position="86"/>
        <end position="301"/>
    </location>
</feature>
<dbReference type="InterPro" id="IPR013128">
    <property type="entry name" value="Peptidase_C1A"/>
</dbReference>
<dbReference type="SUPFAM" id="SSF54001">
    <property type="entry name" value="Cysteine proteinases"/>
    <property type="match status" value="1"/>
</dbReference>
<dbReference type="InterPro" id="IPR025660">
    <property type="entry name" value="Pept_his_AS"/>
</dbReference>
<gene>
    <name evidence="3" type="ORF">BWK59_13330</name>
</gene>
<comment type="caution">
    <text evidence="3">The sequence shown here is derived from an EMBL/GenBank/DDBJ whole genome shotgun (WGS) entry which is preliminary data.</text>
</comment>
<dbReference type="SMART" id="SM00645">
    <property type="entry name" value="Pept_C1"/>
    <property type="match status" value="1"/>
</dbReference>
<dbReference type="GO" id="GO:0008234">
    <property type="term" value="F:cysteine-type peptidase activity"/>
    <property type="evidence" value="ECO:0007669"/>
    <property type="project" value="InterPro"/>
</dbReference>
<dbReference type="PANTHER" id="PTHR12411">
    <property type="entry name" value="CYSTEINE PROTEASE FAMILY C1-RELATED"/>
    <property type="match status" value="1"/>
</dbReference>
<accession>A0A246GFM0</accession>
<evidence type="ECO:0000259" key="2">
    <source>
        <dbReference type="SMART" id="SM00645"/>
    </source>
</evidence>
<evidence type="ECO:0000256" key="1">
    <source>
        <dbReference type="ARBA" id="ARBA00008455"/>
    </source>
</evidence>
<dbReference type="InterPro" id="IPR000668">
    <property type="entry name" value="Peptidase_C1A_C"/>
</dbReference>
<proteinExistence type="inferred from homology"/>
<dbReference type="Proteomes" id="UP000197768">
    <property type="component" value="Unassembled WGS sequence"/>
</dbReference>
<evidence type="ECO:0000313" key="4">
    <source>
        <dbReference type="Proteomes" id="UP000197768"/>
    </source>
</evidence>
<dbReference type="PROSITE" id="PS51257">
    <property type="entry name" value="PROKAR_LIPOPROTEIN"/>
    <property type="match status" value="1"/>
</dbReference>
<organism evidence="3 4">
    <name type="scientific">Flavobacterium davisii</name>
    <dbReference type="NCBI Taxonomy" id="2906077"/>
    <lineage>
        <taxon>Bacteria</taxon>
        <taxon>Pseudomonadati</taxon>
        <taxon>Bacteroidota</taxon>
        <taxon>Flavobacteriia</taxon>
        <taxon>Flavobacteriales</taxon>
        <taxon>Flavobacteriaceae</taxon>
        <taxon>Flavobacterium</taxon>
    </lineage>
</organism>
<dbReference type="GO" id="GO:0006508">
    <property type="term" value="P:proteolysis"/>
    <property type="evidence" value="ECO:0007669"/>
    <property type="project" value="InterPro"/>
</dbReference>
<name>A0A246GFM0_9FLAO</name>
<dbReference type="InterPro" id="IPR038765">
    <property type="entry name" value="Papain-like_cys_pep_sf"/>
</dbReference>
<sequence>MNKKKNLKNFRKSIYLFASIFLFGACQTEKLDVNEKREELSRLGVPEFSESYLKSIDPLTPQEYENDLMKYRPDLLPSNARLLLTMPTTFELPAMPIGNQGREGSCVGWGVGYAAHSITRYINNPVHNKNWRSASRSAAFIYNQIKISDCAKGSYPDNAMNLLQQKGECGEDQMPYVEGGCFIIPSAKQLEYAKERKISSWKNISATSVDDIKYYLSKNYPVPACFDYNKSFEEISKNNYVWNSVFGERNGGHCVCIVGYNDVTKQFKVQNSWGRSWGRQGYFYVTYDAIKQGAFKWAAIMFPEVKTEKLQPLE</sequence>